<sequence>MDSTIIIYIIVDIIIAVFIWLYCSGQTSNSKTLASQLSVENERLKTKLAETEKKLTNSVDLENELDKIESKYKALLKEANEQCAQLDEQLKNAIDGKIDNSFKEQLAQTEKLKKKIEDLEEEIEENEDDISDLKKKLHLKDDDIAELQDNLKTEQKNTNCLKEELSSLSQTLDDKLEELKIKMGSLDFIQEILSAKEISTEDTQKLYKRINTFESFVKGSYLDLNSYLYNSYDNIPWKEFIGKQAIAPKKQYVIDNCDQWTATKRKSWLDGKRTIAFVGEFSAGKTSIVNRILTQDNPDIPKLPVSTKATTAIPTYIAGGSVVSYSFISGDGRRKEILEETFKKVSKEVLDQIKGVSSLIKYFVMTYKNPNLIGLSILDTPGFNSNDSEDRDRTIDVINECDALFWVFDVNAGTVNRSSISIIKEKLNKPLYIVINKVDTKSESEIQKVEELIQKTLEEEGLKIEQFIRFSSKASIEDIMTPIHNVKKIESRENFISEIKEDLEHLLKVFKENVDEQSKSFIGESQIGDNIIDDLIEDFNLLYKDCEAARQIPRWETHIFSSDRYEMSKEEYDQLIELLDIIAEERPKIIANKIDNLRENAEKAQEVYSMLCDIESAWQNINDCLEQYKKITKEL</sequence>
<accession>A0A2K9H8I2</accession>
<dbReference type="PANTHER" id="PTHR10465">
    <property type="entry name" value="TRANSMEMBRANE GTPASE FZO1"/>
    <property type="match status" value="1"/>
</dbReference>
<evidence type="ECO:0000313" key="6">
    <source>
        <dbReference type="EMBL" id="SNS06428.1"/>
    </source>
</evidence>
<keyword evidence="7" id="KW-1185">Reference proteome</keyword>
<keyword evidence="3" id="KW-0378">Hydrolase</keyword>
<dbReference type="InterPro" id="IPR045063">
    <property type="entry name" value="Dynamin_N"/>
</dbReference>
<keyword evidence="4" id="KW-0342">GTP-binding</keyword>
<dbReference type="EMBL" id="FZNZ01000034">
    <property type="protein sequence ID" value="SNS06428.1"/>
    <property type="molecule type" value="Genomic_DNA"/>
</dbReference>
<reference evidence="6 7" key="1">
    <citation type="submission" date="2017-06" db="EMBL/GenBank/DDBJ databases">
        <authorList>
            <person name="Varghese N."/>
            <person name="Submissions S."/>
        </authorList>
    </citation>
    <scope>NUCLEOTIDE SEQUENCE [LARGE SCALE GENOMIC DNA]</scope>
    <source>
        <strain evidence="6 7">DSM 26989</strain>
    </source>
</reference>
<dbReference type="Gene3D" id="3.40.50.300">
    <property type="entry name" value="P-loop containing nucleotide triphosphate hydrolases"/>
    <property type="match status" value="1"/>
</dbReference>
<protein>
    <submittedName>
        <fullName evidence="6">Dynamin family protein</fullName>
    </submittedName>
</protein>
<dbReference type="OrthoDB" id="5477114at2"/>
<evidence type="ECO:0000256" key="5">
    <source>
        <dbReference type="ARBA" id="ARBA00023136"/>
    </source>
</evidence>
<keyword evidence="5" id="KW-0472">Membrane</keyword>
<comment type="caution">
    <text evidence="6">The sequence shown here is derived from an EMBL/GenBank/DDBJ whole genome shotgun (WGS) entry which is preliminary data.</text>
</comment>
<evidence type="ECO:0000256" key="2">
    <source>
        <dbReference type="ARBA" id="ARBA00022741"/>
    </source>
</evidence>
<dbReference type="KEGG" id="pje:CRM71_01800"/>
<comment type="subcellular location">
    <subcellularLocation>
        <location evidence="1">Membrane</location>
    </subcellularLocation>
</comment>
<organism evidence="6 7">
    <name type="scientific">Prevotella jejuni</name>
    <dbReference type="NCBI Taxonomy" id="1177574"/>
    <lineage>
        <taxon>Bacteria</taxon>
        <taxon>Pseudomonadati</taxon>
        <taxon>Bacteroidota</taxon>
        <taxon>Bacteroidia</taxon>
        <taxon>Bacteroidales</taxon>
        <taxon>Prevotellaceae</taxon>
        <taxon>Prevotella</taxon>
    </lineage>
</organism>
<name>A0A2K9H8I2_9BACT</name>
<dbReference type="RefSeq" id="WP_089366991.1">
    <property type="nucleotide sequence ID" value="NZ_CP023863.1"/>
</dbReference>
<dbReference type="Gene3D" id="1.10.287.1490">
    <property type="match status" value="1"/>
</dbReference>
<dbReference type="GeneID" id="94028173"/>
<dbReference type="PANTHER" id="PTHR10465:SF0">
    <property type="entry name" value="SARCALUMENIN"/>
    <property type="match status" value="1"/>
</dbReference>
<evidence type="ECO:0000256" key="4">
    <source>
        <dbReference type="ARBA" id="ARBA00023134"/>
    </source>
</evidence>
<dbReference type="GO" id="GO:0005525">
    <property type="term" value="F:GTP binding"/>
    <property type="evidence" value="ECO:0007669"/>
    <property type="project" value="UniProtKB-KW"/>
</dbReference>
<gene>
    <name evidence="6" type="ORF">SAMN06265364_13447</name>
</gene>
<dbReference type="AlphaFoldDB" id="A0A2K9H8I2"/>
<dbReference type="GO" id="GO:0003924">
    <property type="term" value="F:GTPase activity"/>
    <property type="evidence" value="ECO:0007669"/>
    <property type="project" value="InterPro"/>
</dbReference>
<dbReference type="GO" id="GO:0016020">
    <property type="term" value="C:membrane"/>
    <property type="evidence" value="ECO:0007669"/>
    <property type="project" value="UniProtKB-SubCell"/>
</dbReference>
<dbReference type="SUPFAM" id="SSF52540">
    <property type="entry name" value="P-loop containing nucleoside triphosphate hydrolases"/>
    <property type="match status" value="1"/>
</dbReference>
<keyword evidence="2" id="KW-0547">Nucleotide-binding</keyword>
<dbReference type="InterPro" id="IPR027417">
    <property type="entry name" value="P-loop_NTPase"/>
</dbReference>
<evidence type="ECO:0000256" key="3">
    <source>
        <dbReference type="ARBA" id="ARBA00022801"/>
    </source>
</evidence>
<proteinExistence type="predicted"/>
<evidence type="ECO:0000256" key="1">
    <source>
        <dbReference type="ARBA" id="ARBA00004370"/>
    </source>
</evidence>
<evidence type="ECO:0000313" key="7">
    <source>
        <dbReference type="Proteomes" id="UP000198427"/>
    </source>
</evidence>
<dbReference type="InterPro" id="IPR027094">
    <property type="entry name" value="Mitofusin_fam"/>
</dbReference>
<dbReference type="Pfam" id="PF00350">
    <property type="entry name" value="Dynamin_N"/>
    <property type="match status" value="1"/>
</dbReference>
<dbReference type="Proteomes" id="UP000198427">
    <property type="component" value="Unassembled WGS sequence"/>
</dbReference>